<dbReference type="GO" id="GO:0035091">
    <property type="term" value="F:phosphatidylinositol binding"/>
    <property type="evidence" value="ECO:0007669"/>
    <property type="project" value="InterPro"/>
</dbReference>
<evidence type="ECO:0008006" key="3">
    <source>
        <dbReference type="Google" id="ProtNLM"/>
    </source>
</evidence>
<sequence length="458" mass="53244">MIFFTRSQILRANSELNEPLVKTHDLEINRRNTIIRQELKRPIKVTMNNVLSKVAELSFTVRLYTGKRIDKEDMKYKVIKTMRDFEVMEEYLIKDKKLISNPLVQKISTQSDQNFLGRHDKQFAAIIQTLQEFINQIVASDVLLRDARVLEFLDIPVYKRARLSELLPSDPEFRLNIEVQDGEAEAQRMGSIVMRDVYFQSKSLKAKNKQEYAIKIHYDTDRHQYQIKVNSLVDLESQWVLIKRRQDFVVLSGLVGNQRYLPHDITGSKHDHIIDNHIILMEEYLRELINKGDPFVSEFLKEQAAVEEENKMSIVEAMQLNLSAQITGMRTDIIGEKPKVIFDICLLVDSQQALYVSRTYKHFKLLHIPGLPQKRSEDGFKKAIPQLQHELEVYLNEILNHYSTVFLPSVAEFFECTDLRVLKASPMPQYGNINNTTYSNRISFGGQSNDSDSRSPFA</sequence>
<dbReference type="EMBL" id="RRYP01005982">
    <property type="protein sequence ID" value="TNV81583.1"/>
    <property type="molecule type" value="Genomic_DNA"/>
</dbReference>
<protein>
    <recommendedName>
        <fullName evidence="3">PX domain-containing protein</fullName>
    </recommendedName>
</protein>
<dbReference type="InterPro" id="IPR036871">
    <property type="entry name" value="PX_dom_sf"/>
</dbReference>
<proteinExistence type="predicted"/>
<dbReference type="CDD" id="cd06093">
    <property type="entry name" value="PX_domain"/>
    <property type="match status" value="1"/>
</dbReference>
<keyword evidence="2" id="KW-1185">Reference proteome</keyword>
<gene>
    <name evidence="1" type="ORF">FGO68_gene14844</name>
</gene>
<comment type="caution">
    <text evidence="1">The sequence shown here is derived from an EMBL/GenBank/DDBJ whole genome shotgun (WGS) entry which is preliminary data.</text>
</comment>
<name>A0A8J8NUW8_HALGN</name>
<dbReference type="SUPFAM" id="SSF64268">
    <property type="entry name" value="PX domain"/>
    <property type="match status" value="2"/>
</dbReference>
<organism evidence="1 2">
    <name type="scientific">Halteria grandinella</name>
    <dbReference type="NCBI Taxonomy" id="5974"/>
    <lineage>
        <taxon>Eukaryota</taxon>
        <taxon>Sar</taxon>
        <taxon>Alveolata</taxon>
        <taxon>Ciliophora</taxon>
        <taxon>Intramacronucleata</taxon>
        <taxon>Spirotrichea</taxon>
        <taxon>Stichotrichia</taxon>
        <taxon>Sporadotrichida</taxon>
        <taxon>Halteriidae</taxon>
        <taxon>Halteria</taxon>
    </lineage>
</organism>
<reference evidence="1" key="1">
    <citation type="submission" date="2019-06" db="EMBL/GenBank/DDBJ databases">
        <authorList>
            <person name="Zheng W."/>
        </authorList>
    </citation>
    <scope>NUCLEOTIDE SEQUENCE</scope>
    <source>
        <strain evidence="1">QDHG01</strain>
    </source>
</reference>
<dbReference type="AlphaFoldDB" id="A0A8J8NUW8"/>
<accession>A0A8J8NUW8</accession>
<dbReference type="Gene3D" id="3.30.1520.10">
    <property type="entry name" value="Phox-like domain"/>
    <property type="match status" value="1"/>
</dbReference>
<dbReference type="Proteomes" id="UP000785679">
    <property type="component" value="Unassembled WGS sequence"/>
</dbReference>
<evidence type="ECO:0000313" key="1">
    <source>
        <dbReference type="EMBL" id="TNV81583.1"/>
    </source>
</evidence>
<evidence type="ECO:0000313" key="2">
    <source>
        <dbReference type="Proteomes" id="UP000785679"/>
    </source>
</evidence>